<accession>A0A382QEX9</accession>
<evidence type="ECO:0000313" key="2">
    <source>
        <dbReference type="EMBL" id="SVC83162.1"/>
    </source>
</evidence>
<reference evidence="2" key="1">
    <citation type="submission" date="2018-05" db="EMBL/GenBank/DDBJ databases">
        <authorList>
            <person name="Lanie J.A."/>
            <person name="Ng W.-L."/>
            <person name="Kazmierczak K.M."/>
            <person name="Andrzejewski T.M."/>
            <person name="Davidsen T.M."/>
            <person name="Wayne K.J."/>
            <person name="Tettelin H."/>
            <person name="Glass J.I."/>
            <person name="Rusch D."/>
            <person name="Podicherti R."/>
            <person name="Tsui H.-C.T."/>
            <person name="Winkler M.E."/>
        </authorList>
    </citation>
    <scope>NUCLEOTIDE SEQUENCE</scope>
</reference>
<keyword evidence="1" id="KW-1133">Transmembrane helix</keyword>
<dbReference type="AlphaFoldDB" id="A0A382QEX9"/>
<sequence>MKTRLINAVIFLALYLAFLAWYDGWGMDPFTAEEVDTLASKVEAQGTNPEELKNLRRLLKDDDGEEFFMLNLNRYEYA</sequence>
<evidence type="ECO:0000256" key="1">
    <source>
        <dbReference type="SAM" id="Phobius"/>
    </source>
</evidence>
<proteinExistence type="predicted"/>
<protein>
    <submittedName>
        <fullName evidence="2">Uncharacterized protein</fullName>
    </submittedName>
</protein>
<name>A0A382QEX9_9ZZZZ</name>
<organism evidence="2">
    <name type="scientific">marine metagenome</name>
    <dbReference type="NCBI Taxonomy" id="408172"/>
    <lineage>
        <taxon>unclassified sequences</taxon>
        <taxon>metagenomes</taxon>
        <taxon>ecological metagenomes</taxon>
    </lineage>
</organism>
<feature type="transmembrane region" description="Helical" evidence="1">
    <location>
        <begin position="5"/>
        <end position="22"/>
    </location>
</feature>
<feature type="non-terminal residue" evidence="2">
    <location>
        <position position="78"/>
    </location>
</feature>
<keyword evidence="1" id="KW-0472">Membrane</keyword>
<keyword evidence="1" id="KW-0812">Transmembrane</keyword>
<gene>
    <name evidence="2" type="ORF">METZ01_LOCUS336016</name>
</gene>
<dbReference type="EMBL" id="UINC01113507">
    <property type="protein sequence ID" value="SVC83162.1"/>
    <property type="molecule type" value="Genomic_DNA"/>
</dbReference>